<protein>
    <submittedName>
        <fullName evidence="2">Alpha/beta fold hydrolase</fullName>
    </submittedName>
</protein>
<gene>
    <name evidence="2" type="ORF">GWO63_008170</name>
</gene>
<name>A0ABS1Y771_9CORY</name>
<organism evidence="2 3">
    <name type="scientific">Corynebacterium macginleyi</name>
    <dbReference type="NCBI Taxonomy" id="38290"/>
    <lineage>
        <taxon>Bacteria</taxon>
        <taxon>Bacillati</taxon>
        <taxon>Actinomycetota</taxon>
        <taxon>Actinomycetes</taxon>
        <taxon>Mycobacteriales</taxon>
        <taxon>Corynebacteriaceae</taxon>
        <taxon>Corynebacterium</taxon>
    </lineage>
</organism>
<dbReference type="Gene3D" id="3.40.50.1820">
    <property type="entry name" value="alpha/beta hydrolase"/>
    <property type="match status" value="1"/>
</dbReference>
<dbReference type="InterPro" id="IPR005152">
    <property type="entry name" value="Lipase_secreted"/>
</dbReference>
<dbReference type="SUPFAM" id="SSF53474">
    <property type="entry name" value="alpha/beta-Hydrolases"/>
    <property type="match status" value="1"/>
</dbReference>
<dbReference type="InterPro" id="IPR029058">
    <property type="entry name" value="AB_hydrolase_fold"/>
</dbReference>
<proteinExistence type="predicted"/>
<accession>A0ABS1Y771</accession>
<dbReference type="Gene3D" id="1.10.260.130">
    <property type="match status" value="1"/>
</dbReference>
<keyword evidence="1" id="KW-0732">Signal</keyword>
<evidence type="ECO:0000313" key="2">
    <source>
        <dbReference type="EMBL" id="MBM0244236.1"/>
    </source>
</evidence>
<dbReference type="RefSeq" id="WP_200449059.1">
    <property type="nucleotide sequence ID" value="NZ_JAACBW010000035.1"/>
</dbReference>
<evidence type="ECO:0000256" key="1">
    <source>
        <dbReference type="SAM" id="SignalP"/>
    </source>
</evidence>
<feature type="chain" id="PRO_5047525801" evidence="1">
    <location>
        <begin position="27"/>
        <end position="471"/>
    </location>
</feature>
<keyword evidence="2" id="KW-0378">Hydrolase</keyword>
<dbReference type="PANTHER" id="PTHR34853">
    <property type="match status" value="1"/>
</dbReference>
<dbReference type="Pfam" id="PF03583">
    <property type="entry name" value="LIP"/>
    <property type="match status" value="1"/>
</dbReference>
<sequence>MKTATRNYLALVASGVLIAAASPVAAAIDSIESAPPAEENSKLPESAFIGGALKGSVPAKSSPEAASIAEASSALPPLSSGLPPLSSGLLGPGDHNGDQYVAFYHDPVDLDSSEPGQLFRSESVHNPLNPLGINNLGPFKAERILYSSTNHSGEKIQVSGMVIEPKTEWDKEGPRPVVAFAPGTKGLADHCSASRNIADGVGDYEQFFFHRYLEKGYAVVLTDYEGLGTPGMHTYMDRASQGHAVLDSIRAAQKLDGWDINGNNPIFINGYSQGGGAAAAAAELYDDYAPELNIKLATIGAAPTDLTLLPSVLDGSLYFLFGAYALLGLSNSYGEDLYSHINEMGARKLQDATNTCTMGLLKTAGTTVERISNDGRNVHDFIDSEPFKSILAKQHIGYDAPAIPVVITHSRGDDVIPFSTAEKLVNEWTERGADVTFIPNNAHTHLTGTNPHIIESVKAIDAALRHEKASR</sequence>
<evidence type="ECO:0000313" key="3">
    <source>
        <dbReference type="Proteomes" id="UP001518680"/>
    </source>
</evidence>
<feature type="signal peptide" evidence="1">
    <location>
        <begin position="1"/>
        <end position="26"/>
    </location>
</feature>
<dbReference type="Proteomes" id="UP001518680">
    <property type="component" value="Unassembled WGS sequence"/>
</dbReference>
<comment type="caution">
    <text evidence="2">The sequence shown here is derived from an EMBL/GenBank/DDBJ whole genome shotgun (WGS) entry which is preliminary data.</text>
</comment>
<reference evidence="2 3" key="1">
    <citation type="submission" date="2021-01" db="EMBL/GenBank/DDBJ databases">
        <title>Complete genome sequences of Corynebacterium macginleyi strains isolated from infectious keratitis.</title>
        <authorList>
            <person name="Sagerfors S."/>
            <person name="Poehlein A."/>
            <person name="Soderquist B."/>
            <person name="Bruggemann H."/>
        </authorList>
    </citation>
    <scope>NUCLEOTIDE SEQUENCE [LARGE SCALE GENOMIC DNA]</scope>
    <source>
        <strain evidence="2 3">12T220</strain>
    </source>
</reference>
<dbReference type="EMBL" id="JAACBX020000002">
    <property type="protein sequence ID" value="MBM0244236.1"/>
    <property type="molecule type" value="Genomic_DNA"/>
</dbReference>
<dbReference type="GO" id="GO:0016787">
    <property type="term" value="F:hydrolase activity"/>
    <property type="evidence" value="ECO:0007669"/>
    <property type="project" value="UniProtKB-KW"/>
</dbReference>
<keyword evidence="3" id="KW-1185">Reference proteome</keyword>
<dbReference type="PANTHER" id="PTHR34853:SF1">
    <property type="entry name" value="LIPASE 5"/>
    <property type="match status" value="1"/>
</dbReference>